<feature type="transmembrane region" description="Helical" evidence="5">
    <location>
        <begin position="284"/>
        <end position="300"/>
    </location>
</feature>
<gene>
    <name evidence="7" type="ORF">CLV47_108114</name>
</gene>
<feature type="domain" description="Major facilitator superfamily (MFS) profile" evidence="6">
    <location>
        <begin position="22"/>
        <end position="396"/>
    </location>
</feature>
<evidence type="ECO:0000313" key="7">
    <source>
        <dbReference type="EMBL" id="PRZ41755.1"/>
    </source>
</evidence>
<feature type="transmembrane region" description="Helical" evidence="5">
    <location>
        <begin position="218"/>
        <end position="239"/>
    </location>
</feature>
<dbReference type="RefSeq" id="WP_170111040.1">
    <property type="nucleotide sequence ID" value="NZ_PVUE01000008.1"/>
</dbReference>
<keyword evidence="2 5" id="KW-0812">Transmembrane</keyword>
<organism evidence="7 8">
    <name type="scientific">Antricoccus suffuscus</name>
    <dbReference type="NCBI Taxonomy" id="1629062"/>
    <lineage>
        <taxon>Bacteria</taxon>
        <taxon>Bacillati</taxon>
        <taxon>Actinomycetota</taxon>
        <taxon>Actinomycetes</taxon>
        <taxon>Geodermatophilales</taxon>
        <taxon>Antricoccaceae</taxon>
        <taxon>Antricoccus</taxon>
    </lineage>
</organism>
<feature type="transmembrane region" description="Helical" evidence="5">
    <location>
        <begin position="371"/>
        <end position="392"/>
    </location>
</feature>
<evidence type="ECO:0000256" key="1">
    <source>
        <dbReference type="ARBA" id="ARBA00004651"/>
    </source>
</evidence>
<accession>A0A2T0ZZH1</accession>
<feature type="transmembrane region" description="Helical" evidence="5">
    <location>
        <begin position="56"/>
        <end position="75"/>
    </location>
</feature>
<protein>
    <submittedName>
        <fullName evidence="7">Putative MFS family arabinose efflux permease</fullName>
    </submittedName>
</protein>
<dbReference type="PANTHER" id="PTHR11360:SF284">
    <property type="entry name" value="EG:103B4.3 PROTEIN-RELATED"/>
    <property type="match status" value="1"/>
</dbReference>
<dbReference type="SUPFAM" id="SSF103473">
    <property type="entry name" value="MFS general substrate transporter"/>
    <property type="match status" value="1"/>
</dbReference>
<keyword evidence="8" id="KW-1185">Reference proteome</keyword>
<sequence>MTAADAVTVPDDALDSRRGWLVVAATFLSTFVVFGLVYSFGSFFESMAQDFHTGRGATAFMFAVTTAFYFGLGLVSGKAGDRWGPRPLLIVSAIFLVLGMVATSRVHSIWVGYLTYGVGVGVATACAYVPMVAFVGGWFKRHRTAALGVAVSGIGMGTLVVAPLSSALIRAHGWRNSFVILGIAGAVLLLLAAVAARRPPGGVTTDQVPVRTTMRDRGFIILYAATFLMSLTLFVPFVFLKDYATGHGVAVGPASALVGIIGAASVVGRLGLGALGNRLGAVRLTQLSFATIAASFILWLTAGGSFVILVIYAIVLGVGYGGFIALTPAVVAGLYGTVGLGGVLGALYTAAGLGGLFGSPLAGALIDATSYTVTIVVSMAITAGAAAVLLLLPRSAM</sequence>
<evidence type="ECO:0000256" key="2">
    <source>
        <dbReference type="ARBA" id="ARBA00022692"/>
    </source>
</evidence>
<reference evidence="7 8" key="1">
    <citation type="submission" date="2018-03" db="EMBL/GenBank/DDBJ databases">
        <title>Genomic Encyclopedia of Archaeal and Bacterial Type Strains, Phase II (KMG-II): from individual species to whole genera.</title>
        <authorList>
            <person name="Goeker M."/>
        </authorList>
    </citation>
    <scope>NUCLEOTIDE SEQUENCE [LARGE SCALE GENOMIC DNA]</scope>
    <source>
        <strain evidence="7 8">DSM 100065</strain>
    </source>
</reference>
<dbReference type="GO" id="GO:0022857">
    <property type="term" value="F:transmembrane transporter activity"/>
    <property type="evidence" value="ECO:0007669"/>
    <property type="project" value="InterPro"/>
</dbReference>
<feature type="transmembrane region" description="Helical" evidence="5">
    <location>
        <begin position="20"/>
        <end position="44"/>
    </location>
</feature>
<dbReference type="Proteomes" id="UP000237752">
    <property type="component" value="Unassembled WGS sequence"/>
</dbReference>
<feature type="transmembrane region" description="Helical" evidence="5">
    <location>
        <begin position="113"/>
        <end position="139"/>
    </location>
</feature>
<dbReference type="Gene3D" id="1.20.1250.20">
    <property type="entry name" value="MFS general substrate transporter like domains"/>
    <property type="match status" value="2"/>
</dbReference>
<comment type="subcellular location">
    <subcellularLocation>
        <location evidence="1">Cell membrane</location>
        <topology evidence="1">Multi-pass membrane protein</topology>
    </subcellularLocation>
</comment>
<feature type="transmembrane region" description="Helical" evidence="5">
    <location>
        <begin position="146"/>
        <end position="166"/>
    </location>
</feature>
<dbReference type="PROSITE" id="PS50850">
    <property type="entry name" value="MFS"/>
    <property type="match status" value="1"/>
</dbReference>
<dbReference type="InterPro" id="IPR050327">
    <property type="entry name" value="Proton-linked_MCT"/>
</dbReference>
<evidence type="ECO:0000256" key="3">
    <source>
        <dbReference type="ARBA" id="ARBA00022989"/>
    </source>
</evidence>
<dbReference type="EMBL" id="PVUE01000008">
    <property type="protein sequence ID" value="PRZ41755.1"/>
    <property type="molecule type" value="Genomic_DNA"/>
</dbReference>
<feature type="transmembrane region" description="Helical" evidence="5">
    <location>
        <begin position="306"/>
        <end position="326"/>
    </location>
</feature>
<dbReference type="InterPro" id="IPR011701">
    <property type="entry name" value="MFS"/>
</dbReference>
<evidence type="ECO:0000256" key="4">
    <source>
        <dbReference type="ARBA" id="ARBA00023136"/>
    </source>
</evidence>
<proteinExistence type="predicted"/>
<dbReference type="InterPro" id="IPR020846">
    <property type="entry name" value="MFS_dom"/>
</dbReference>
<feature type="transmembrane region" description="Helical" evidence="5">
    <location>
        <begin position="87"/>
        <end position="107"/>
    </location>
</feature>
<evidence type="ECO:0000256" key="5">
    <source>
        <dbReference type="SAM" id="Phobius"/>
    </source>
</evidence>
<dbReference type="AlphaFoldDB" id="A0A2T0ZZH1"/>
<dbReference type="Pfam" id="PF07690">
    <property type="entry name" value="MFS_1"/>
    <property type="match status" value="1"/>
</dbReference>
<keyword evidence="4 5" id="KW-0472">Membrane</keyword>
<feature type="transmembrane region" description="Helical" evidence="5">
    <location>
        <begin position="333"/>
        <end position="351"/>
    </location>
</feature>
<keyword evidence="3 5" id="KW-1133">Transmembrane helix</keyword>
<feature type="transmembrane region" description="Helical" evidence="5">
    <location>
        <begin position="178"/>
        <end position="197"/>
    </location>
</feature>
<comment type="caution">
    <text evidence="7">The sequence shown here is derived from an EMBL/GenBank/DDBJ whole genome shotgun (WGS) entry which is preliminary data.</text>
</comment>
<evidence type="ECO:0000259" key="6">
    <source>
        <dbReference type="PROSITE" id="PS50850"/>
    </source>
</evidence>
<dbReference type="PANTHER" id="PTHR11360">
    <property type="entry name" value="MONOCARBOXYLATE TRANSPORTER"/>
    <property type="match status" value="1"/>
</dbReference>
<dbReference type="GO" id="GO:0005886">
    <property type="term" value="C:plasma membrane"/>
    <property type="evidence" value="ECO:0007669"/>
    <property type="project" value="UniProtKB-SubCell"/>
</dbReference>
<evidence type="ECO:0000313" key="8">
    <source>
        <dbReference type="Proteomes" id="UP000237752"/>
    </source>
</evidence>
<name>A0A2T0ZZH1_9ACTN</name>
<feature type="transmembrane region" description="Helical" evidence="5">
    <location>
        <begin position="251"/>
        <end position="272"/>
    </location>
</feature>
<dbReference type="InterPro" id="IPR036259">
    <property type="entry name" value="MFS_trans_sf"/>
</dbReference>